<name>A0ACB8QDV9_9AGAM</name>
<proteinExistence type="predicted"/>
<reference evidence="1" key="1">
    <citation type="submission" date="2021-02" db="EMBL/GenBank/DDBJ databases">
        <authorList>
            <consortium name="DOE Joint Genome Institute"/>
            <person name="Ahrendt S."/>
            <person name="Looney B.P."/>
            <person name="Miyauchi S."/>
            <person name="Morin E."/>
            <person name="Drula E."/>
            <person name="Courty P.E."/>
            <person name="Chicoki N."/>
            <person name="Fauchery L."/>
            <person name="Kohler A."/>
            <person name="Kuo A."/>
            <person name="Labutti K."/>
            <person name="Pangilinan J."/>
            <person name="Lipzen A."/>
            <person name="Riley R."/>
            <person name="Andreopoulos W."/>
            <person name="He G."/>
            <person name="Johnson J."/>
            <person name="Barry K.W."/>
            <person name="Grigoriev I.V."/>
            <person name="Nagy L."/>
            <person name="Hibbett D."/>
            <person name="Henrissat B."/>
            <person name="Matheny P.B."/>
            <person name="Labbe J."/>
            <person name="Martin F."/>
        </authorList>
    </citation>
    <scope>NUCLEOTIDE SEQUENCE</scope>
    <source>
        <strain evidence="1">EC-137</strain>
    </source>
</reference>
<organism evidence="1 2">
    <name type="scientific">Vararia minispora EC-137</name>
    <dbReference type="NCBI Taxonomy" id="1314806"/>
    <lineage>
        <taxon>Eukaryota</taxon>
        <taxon>Fungi</taxon>
        <taxon>Dikarya</taxon>
        <taxon>Basidiomycota</taxon>
        <taxon>Agaricomycotina</taxon>
        <taxon>Agaricomycetes</taxon>
        <taxon>Russulales</taxon>
        <taxon>Lachnocladiaceae</taxon>
        <taxon>Vararia</taxon>
    </lineage>
</organism>
<accession>A0ACB8QDV9</accession>
<dbReference type="EMBL" id="MU273652">
    <property type="protein sequence ID" value="KAI0029865.1"/>
    <property type="molecule type" value="Genomic_DNA"/>
</dbReference>
<protein>
    <submittedName>
        <fullName evidence="1">Uncharacterized protein</fullName>
    </submittedName>
</protein>
<evidence type="ECO:0000313" key="2">
    <source>
        <dbReference type="Proteomes" id="UP000814128"/>
    </source>
</evidence>
<comment type="caution">
    <text evidence="1">The sequence shown here is derived from an EMBL/GenBank/DDBJ whole genome shotgun (WGS) entry which is preliminary data.</text>
</comment>
<keyword evidence="2" id="KW-1185">Reference proteome</keyword>
<gene>
    <name evidence="1" type="ORF">K488DRAFT_88317</name>
</gene>
<sequence length="800" mass="85970">MPTPIVPGLAIRPPDIPPIPPPPHSPYPPLFTAKFAPPPSYGPSDFPDFPPPGVFLHKDDASSKVLRAIGRSFLSVENRAMTIKDLSEMTMKFGLICQNVSAAGQAITTFIRNHQQRCEQEQDQPLLSRHVLSGTPSDDELVPALHSRSGGAHCALPPSENRITNFRRGTMVWYLSRAAGAPCPFARAGIRLAEYTEDGKLGCPPASGPRDRKRERDRRRRLVAAQQQLCGQKRKRLARSCKVEADAGSDDESAGGAGPVYEDEGVPENEPEARPPKVKLTLRLRPSLTASSASPSSSASPPPAPGPAPIIRIPADEDDEDDGNESESDSDSSMAVDSDADEDSVARTSPGPSFVSPPPSAFFRMPSPSSFAHPLHLLRRSPSVASLPPDSEDDDDDDLYEHSRIDFDDEDDMDWSSEDEDEDEDEEGVPEAKTVDETVVIIKQEPVDEDAIGGLLQAWDTRDRGAESRRILEVVAAAASLSTPSLCTPPPDSPIAIKREELDEWDLRERDAEDSSTPLLSPVDEVVLSPVEEWSCASFARSSASPLPMERGRRPSELLWQDAEILGLETITAKELDEGEWIARRPTPPPPVLAPSPEAESEEDAVGPCTPPSSSVPVATAAAVWSGSSPFGFGNRRFGEREEETVGKGRRTEEGQGRGESERERWGSGGASAFGAISDAASESDGEREEGHAHSSADGGLSLWDMDELRRCVPSVPRPPSPAPEEPLSPTEEAMLHVLCDLGDFADGPADAAAAASAELESVERPLTLRRSKRVQAAAAARKATAGPGGGRQGRKRGAR</sequence>
<reference evidence="1" key="2">
    <citation type="journal article" date="2022" name="New Phytol.">
        <title>Evolutionary transition to the ectomycorrhizal habit in the genomes of a hyperdiverse lineage of mushroom-forming fungi.</title>
        <authorList>
            <person name="Looney B."/>
            <person name="Miyauchi S."/>
            <person name="Morin E."/>
            <person name="Drula E."/>
            <person name="Courty P.E."/>
            <person name="Kohler A."/>
            <person name="Kuo A."/>
            <person name="LaButti K."/>
            <person name="Pangilinan J."/>
            <person name="Lipzen A."/>
            <person name="Riley R."/>
            <person name="Andreopoulos W."/>
            <person name="He G."/>
            <person name="Johnson J."/>
            <person name="Nolan M."/>
            <person name="Tritt A."/>
            <person name="Barry K.W."/>
            <person name="Grigoriev I.V."/>
            <person name="Nagy L.G."/>
            <person name="Hibbett D."/>
            <person name="Henrissat B."/>
            <person name="Matheny P.B."/>
            <person name="Labbe J."/>
            <person name="Martin F.M."/>
        </authorList>
    </citation>
    <scope>NUCLEOTIDE SEQUENCE</scope>
    <source>
        <strain evidence="1">EC-137</strain>
    </source>
</reference>
<evidence type="ECO:0000313" key="1">
    <source>
        <dbReference type="EMBL" id="KAI0029865.1"/>
    </source>
</evidence>
<dbReference type="Proteomes" id="UP000814128">
    <property type="component" value="Unassembled WGS sequence"/>
</dbReference>